<dbReference type="Gene3D" id="2.60.40.4060">
    <property type="entry name" value="Reeler domain"/>
    <property type="match status" value="1"/>
</dbReference>
<dbReference type="GO" id="GO:0031012">
    <property type="term" value="C:extracellular matrix"/>
    <property type="evidence" value="ECO:0007669"/>
    <property type="project" value="TreeGrafter"/>
</dbReference>
<dbReference type="AlphaFoldDB" id="A0A6J1WE57"/>
<feature type="compositionally biased region" description="Acidic residues" evidence="3">
    <location>
        <begin position="406"/>
        <end position="422"/>
    </location>
</feature>
<dbReference type="InterPro" id="IPR002861">
    <property type="entry name" value="Reeler_dom"/>
</dbReference>
<evidence type="ECO:0000259" key="5">
    <source>
        <dbReference type="PROSITE" id="PS51019"/>
    </source>
</evidence>
<dbReference type="InterPro" id="IPR042307">
    <property type="entry name" value="Reeler_sf"/>
</dbReference>
<evidence type="ECO:0000256" key="1">
    <source>
        <dbReference type="ARBA" id="ARBA00022737"/>
    </source>
</evidence>
<feature type="region of interest" description="Disordered" evidence="3">
    <location>
        <begin position="398"/>
        <end position="452"/>
    </location>
</feature>
<feature type="compositionally biased region" description="Acidic residues" evidence="3">
    <location>
        <begin position="507"/>
        <end position="530"/>
    </location>
</feature>
<dbReference type="GO" id="GO:0007155">
    <property type="term" value="P:cell adhesion"/>
    <property type="evidence" value="ECO:0007669"/>
    <property type="project" value="TreeGrafter"/>
</dbReference>
<keyword evidence="1" id="KW-0677">Repeat</keyword>
<keyword evidence="7" id="KW-1185">Reference proteome</keyword>
<protein>
    <submittedName>
        <fullName evidence="8">Spondin-1-like isoform X1</fullName>
    </submittedName>
</protein>
<feature type="region of interest" description="Disordered" evidence="3">
    <location>
        <begin position="504"/>
        <end position="546"/>
    </location>
</feature>
<dbReference type="PANTHER" id="PTHR11311:SF15">
    <property type="entry name" value="SPONDIN-2"/>
    <property type="match status" value="1"/>
</dbReference>
<proteinExistence type="predicted"/>
<reference evidence="8" key="1">
    <citation type="submission" date="2025-08" db="UniProtKB">
        <authorList>
            <consortium name="RefSeq"/>
        </authorList>
    </citation>
    <scope>IDENTIFICATION</scope>
    <source>
        <tissue evidence="8">Whole larvae</tissue>
    </source>
</reference>
<dbReference type="GeneID" id="113512319"/>
<feature type="signal peptide" evidence="4">
    <location>
        <begin position="1"/>
        <end position="24"/>
    </location>
</feature>
<dbReference type="Proteomes" id="UP001652740">
    <property type="component" value="Unplaced"/>
</dbReference>
<dbReference type="Gene3D" id="2.60.40.2130">
    <property type="entry name" value="F-spondin domain"/>
    <property type="match status" value="1"/>
</dbReference>
<accession>A0A6J1WE57</accession>
<name>A0A6J1WE57_GALME</name>
<evidence type="ECO:0000313" key="7">
    <source>
        <dbReference type="Proteomes" id="UP001652740"/>
    </source>
</evidence>
<keyword evidence="4" id="KW-0732">Signal</keyword>
<feature type="compositionally biased region" description="Polar residues" evidence="3">
    <location>
        <begin position="349"/>
        <end position="371"/>
    </location>
</feature>
<keyword evidence="2" id="KW-1015">Disulfide bond</keyword>
<dbReference type="InterPro" id="IPR038678">
    <property type="entry name" value="Spondin_N_sf"/>
</dbReference>
<dbReference type="InterPro" id="IPR009465">
    <property type="entry name" value="Spondin_N"/>
</dbReference>
<dbReference type="NCBIfam" id="NF038123">
    <property type="entry name" value="NF038123_dom"/>
    <property type="match status" value="1"/>
</dbReference>
<dbReference type="PROSITE" id="PS51019">
    <property type="entry name" value="REELIN"/>
    <property type="match status" value="1"/>
</dbReference>
<feature type="domain" description="Reelin" evidence="5">
    <location>
        <begin position="14"/>
        <end position="188"/>
    </location>
</feature>
<sequence>MIADYYFGICQGICLLLLVSVTHGNDELCDRRPLGSKTAPLPPDNRFFIDVVDTFGDLYIPNREYKVRLYSRDSTSTFMGFTISVREDTDINERNPRKPKHLHPGQLIPSRDDNASKVHPKCNNTVIETDVMPKTFVEALWIAPYKGNKCVTIFAVVAVKPDVWYSFEGPLSKRVCEDRRKAEDMQPMENENCLACEEARYQVTFEGMWTFNTHPQMFPETRGLARFSDLVGASHNPYFNLFKNNADASGGLKMLAEQGNTTQFEVDIQEELGTNVRTIIKATSPRTTIDTTVASFRVSPEHHLVSLTTAVLPSPDWFLGVSNMELCDGKGQWTKTAILNLYPMDAGTDSGQTFESPNEETSPPQPISSLSIKGIPREQMKPMARLKFDLIRTYSTPSCTGATTEATDDQGQEYTDEDEKGDEETSKEIQPITTTKSEEPVTPDPESSNKCPMTTWEEWMPCEGRCVDNKRTGFQSRFRYHLIGGTKKYIPGSSKMNEIPYECQSESTDEFQECEEDCTEDETEAPDAEAEAQSRIWENPSRWEKK</sequence>
<dbReference type="OrthoDB" id="347314at2759"/>
<evidence type="ECO:0000259" key="6">
    <source>
        <dbReference type="PROSITE" id="PS51020"/>
    </source>
</evidence>
<dbReference type="Pfam" id="PF06468">
    <property type="entry name" value="Spond_N"/>
    <property type="match status" value="1"/>
</dbReference>
<dbReference type="CDD" id="cd08544">
    <property type="entry name" value="Reeler"/>
    <property type="match status" value="1"/>
</dbReference>
<organism evidence="7 8">
    <name type="scientific">Galleria mellonella</name>
    <name type="common">Greater wax moth</name>
    <dbReference type="NCBI Taxonomy" id="7137"/>
    <lineage>
        <taxon>Eukaryota</taxon>
        <taxon>Metazoa</taxon>
        <taxon>Ecdysozoa</taxon>
        <taxon>Arthropoda</taxon>
        <taxon>Hexapoda</taxon>
        <taxon>Insecta</taxon>
        <taxon>Pterygota</taxon>
        <taxon>Neoptera</taxon>
        <taxon>Endopterygota</taxon>
        <taxon>Lepidoptera</taxon>
        <taxon>Glossata</taxon>
        <taxon>Ditrysia</taxon>
        <taxon>Pyraloidea</taxon>
        <taxon>Pyralidae</taxon>
        <taxon>Galleriinae</taxon>
        <taxon>Galleria</taxon>
    </lineage>
</organism>
<dbReference type="RefSeq" id="XP_026751924.1">
    <property type="nucleotide sequence ID" value="XM_026896123.3"/>
</dbReference>
<feature type="region of interest" description="Disordered" evidence="3">
    <location>
        <begin position="92"/>
        <end position="115"/>
    </location>
</feature>
<feature type="region of interest" description="Disordered" evidence="3">
    <location>
        <begin position="348"/>
        <end position="371"/>
    </location>
</feature>
<evidence type="ECO:0000256" key="4">
    <source>
        <dbReference type="SAM" id="SignalP"/>
    </source>
</evidence>
<dbReference type="PANTHER" id="PTHR11311">
    <property type="entry name" value="SPONDIN"/>
    <property type="match status" value="1"/>
</dbReference>
<dbReference type="InterPro" id="IPR051418">
    <property type="entry name" value="Spondin/Thrombospondin_T1"/>
</dbReference>
<dbReference type="PROSITE" id="PS51020">
    <property type="entry name" value="SPONDIN"/>
    <property type="match status" value="1"/>
</dbReference>
<evidence type="ECO:0000256" key="3">
    <source>
        <dbReference type="SAM" id="MobiDB-lite"/>
    </source>
</evidence>
<feature type="chain" id="PRO_5026756521" evidence="4">
    <location>
        <begin position="25"/>
        <end position="546"/>
    </location>
</feature>
<evidence type="ECO:0000256" key="2">
    <source>
        <dbReference type="ARBA" id="ARBA00023157"/>
    </source>
</evidence>
<dbReference type="KEGG" id="gmw:113512319"/>
<dbReference type="Pfam" id="PF02014">
    <property type="entry name" value="Reeler"/>
    <property type="match status" value="1"/>
</dbReference>
<feature type="domain" description="Spondin" evidence="6">
    <location>
        <begin position="189"/>
        <end position="379"/>
    </location>
</feature>
<evidence type="ECO:0000313" key="8">
    <source>
        <dbReference type="RefSeq" id="XP_026751924.1"/>
    </source>
</evidence>
<gene>
    <name evidence="8" type="primary">LOC113512319</name>
</gene>
<dbReference type="InParanoid" id="A0A6J1WE57"/>